<dbReference type="Pfam" id="PF00248">
    <property type="entry name" value="Aldo_ket_red"/>
    <property type="match status" value="1"/>
</dbReference>
<dbReference type="InterPro" id="IPR019587">
    <property type="entry name" value="Polyketide_cyclase/dehydratase"/>
</dbReference>
<dbReference type="SUPFAM" id="SSF55961">
    <property type="entry name" value="Bet v1-like"/>
    <property type="match status" value="1"/>
</dbReference>
<dbReference type="SUPFAM" id="SSF51430">
    <property type="entry name" value="NAD(P)-linked oxidoreductase"/>
    <property type="match status" value="1"/>
</dbReference>
<evidence type="ECO:0000259" key="1">
    <source>
        <dbReference type="Pfam" id="PF00248"/>
    </source>
</evidence>
<dbReference type="InterPro" id="IPR023210">
    <property type="entry name" value="NADP_OxRdtase_dom"/>
</dbReference>
<dbReference type="InterPro" id="IPR023393">
    <property type="entry name" value="START-like_dom_sf"/>
</dbReference>
<dbReference type="Proteomes" id="UP001055167">
    <property type="component" value="Unassembled WGS sequence"/>
</dbReference>
<protein>
    <recommendedName>
        <fullName evidence="1">NADP-dependent oxidoreductase domain-containing protein</fullName>
    </recommendedName>
</protein>
<evidence type="ECO:0000313" key="2">
    <source>
        <dbReference type="EMBL" id="GJD52747.1"/>
    </source>
</evidence>
<sequence>MQIRKALPAGPLGFGAAPLGNMFRNIPDAEARATVDAAWDAGTRYFDTAPFYGAGLSEIRLGAALAGRRRDDYLLSTKVGRLILDDVEDVAARDQGEKGDIFKHGRPNRVVYDYSADGAKRSIDDSLRRMGVDRIDFVWVHDLAQDFHGDGWLGQFETARKGAFVALDRLRDAGVIGGWGLGVNKVEPVEVLLGLAEVRPDATLLAGRYSLLDHEAALQRVMPRAAAAGVDIVVGGPYSSGVLAGGAHFEYGAVPEAIRAKVEAIKALCAAHAVPIKAAALQFSLAHPAAAAIIPGASRPERIAEDHAALRAAVPGEFWRALRERGLVAPDAPLPGEGAGRRFATASASVTLPAPADRVWALIGGFGSLPDWLPFIRESSLAEGGRTRHLRDVDGHPIVERLTSFDERGRRYGYHILQAPFPVTDYDATLRVSDAGDGRARVEWSGRFIPAGVGDAEAVRVFQAIFEDGLKALAARFAG</sequence>
<dbReference type="Gene3D" id="3.20.20.100">
    <property type="entry name" value="NADP-dependent oxidoreductase domain"/>
    <property type="match status" value="1"/>
</dbReference>
<name>A0ABQ4R7N4_9HYPH</name>
<feature type="domain" description="NADP-dependent oxidoreductase" evidence="1">
    <location>
        <begin position="11"/>
        <end position="322"/>
    </location>
</feature>
<dbReference type="Pfam" id="PF10604">
    <property type="entry name" value="Polyketide_cyc2"/>
    <property type="match status" value="1"/>
</dbReference>
<organism evidence="2 3">
    <name type="scientific">Methylobacterium crusticola</name>
    <dbReference type="NCBI Taxonomy" id="1697972"/>
    <lineage>
        <taxon>Bacteria</taxon>
        <taxon>Pseudomonadati</taxon>
        <taxon>Pseudomonadota</taxon>
        <taxon>Alphaproteobacteria</taxon>
        <taxon>Hyphomicrobiales</taxon>
        <taxon>Methylobacteriaceae</taxon>
        <taxon>Methylobacterium</taxon>
    </lineage>
</organism>
<dbReference type="RefSeq" id="WP_162501341.1">
    <property type="nucleotide sequence ID" value="NZ_BPQH01000021.1"/>
</dbReference>
<gene>
    <name evidence="2" type="ORF">OPKNFCMD_5514</name>
</gene>
<dbReference type="InterPro" id="IPR020471">
    <property type="entry name" value="AKR"/>
</dbReference>
<dbReference type="Gene3D" id="3.30.530.20">
    <property type="match status" value="1"/>
</dbReference>
<dbReference type="InterPro" id="IPR036812">
    <property type="entry name" value="NAD(P)_OxRdtase_dom_sf"/>
</dbReference>
<dbReference type="EMBL" id="BPQH01000021">
    <property type="protein sequence ID" value="GJD52747.1"/>
    <property type="molecule type" value="Genomic_DNA"/>
</dbReference>
<evidence type="ECO:0000313" key="3">
    <source>
        <dbReference type="Proteomes" id="UP001055167"/>
    </source>
</evidence>
<keyword evidence="3" id="KW-1185">Reference proteome</keyword>
<accession>A0ABQ4R7N4</accession>
<dbReference type="PANTHER" id="PTHR42686:SF1">
    <property type="entry name" value="GH17980P-RELATED"/>
    <property type="match status" value="1"/>
</dbReference>
<dbReference type="CDD" id="cd07821">
    <property type="entry name" value="PYR_PYL_RCAR_like"/>
    <property type="match status" value="1"/>
</dbReference>
<comment type="caution">
    <text evidence="2">The sequence shown here is derived from an EMBL/GenBank/DDBJ whole genome shotgun (WGS) entry which is preliminary data.</text>
</comment>
<proteinExistence type="predicted"/>
<dbReference type="CDD" id="cd19152">
    <property type="entry name" value="AKR_AKR15A"/>
    <property type="match status" value="1"/>
</dbReference>
<reference evidence="2" key="1">
    <citation type="journal article" date="2021" name="Front. Microbiol.">
        <title>Comprehensive Comparative Genomics and Phenotyping of Methylobacterium Species.</title>
        <authorList>
            <person name="Alessa O."/>
            <person name="Ogura Y."/>
            <person name="Fujitani Y."/>
            <person name="Takami H."/>
            <person name="Hayashi T."/>
            <person name="Sahin N."/>
            <person name="Tani A."/>
        </authorList>
    </citation>
    <scope>NUCLEOTIDE SEQUENCE</scope>
    <source>
        <strain evidence="2">KCTC 52305</strain>
    </source>
</reference>
<dbReference type="PANTHER" id="PTHR42686">
    <property type="entry name" value="GH17980P-RELATED"/>
    <property type="match status" value="1"/>
</dbReference>
<reference evidence="2" key="2">
    <citation type="submission" date="2021-08" db="EMBL/GenBank/DDBJ databases">
        <authorList>
            <person name="Tani A."/>
            <person name="Ola A."/>
            <person name="Ogura Y."/>
            <person name="Katsura K."/>
            <person name="Hayashi T."/>
        </authorList>
    </citation>
    <scope>NUCLEOTIDE SEQUENCE</scope>
    <source>
        <strain evidence="2">KCTC 52305</strain>
    </source>
</reference>